<sequence>MAQKRFGVTSHFVASIALALLAVSSVVAQTQTKPSSTAVPAKPTNATTTSSVAPAPSSTAAALRGPKAFVGLATASNNNTVYFQGGQINANTVVYSGELFALDVTATWPLSNPAWTNLTIPSSGSSGPVVAGHSGTLSKDQSTLYVTAPSGVATNPFLYEYDIQAMTWSTQNAPAADAALWTNRKEAQLVTDPASGSLWYVGGSYPGGTGTNELDQFSSGTWNANVTTSPVLGQFSSGTAQLIGTKIYLFGGLGSTGGQRTYQSFQAIPYVDISTNPPTTGVQLTIGGFPSARQDHCSVYTASEKVLIYGGYNANTQTTLNDIWTLDMVTMTWQQVVTTNPTSARYSHSCNLVGANMIVHGGMIGTSSGYIGDIQVYDVMQSSWMLSYAPKQDTTPPSKPLSGGGSSSQGLSTGALVGIIVGVAVVLGAILGGIFYRRRQKRIEIREAQLEKEAYLASLGTDDPDDSSKRKAQQRGKHPYGSMASPNSTSTRHLNDGGYTAPNSPGDNHYAVGSPGRDQAVAGLEAGGPNIQYLMQQLPDGTIAVQPVYLDHQAMQSPGTYYGEATYPASASASPRVNAQGEGQAYFAPPPPTHNTSAAMNAYGQPIQSSPNSPIAQSFMTGGATPALGHGYVMPPTVPATPIVSPQGQWQIPMPPSSTHDPYASQSSGPSGSPLPPSASPRPPRSPRNQ</sequence>
<proteinExistence type="predicted"/>
<feature type="region of interest" description="Disordered" evidence="1">
    <location>
        <begin position="33"/>
        <end position="57"/>
    </location>
</feature>
<evidence type="ECO:0000256" key="3">
    <source>
        <dbReference type="SAM" id="SignalP"/>
    </source>
</evidence>
<dbReference type="SUPFAM" id="SSF50965">
    <property type="entry name" value="Galactose oxidase, central domain"/>
    <property type="match status" value="2"/>
</dbReference>
<evidence type="ECO:0000313" key="4">
    <source>
        <dbReference type="EMBL" id="GJJ70536.1"/>
    </source>
</evidence>
<keyword evidence="2" id="KW-1133">Transmembrane helix</keyword>
<feature type="region of interest" description="Disordered" evidence="1">
    <location>
        <begin position="639"/>
        <end position="690"/>
    </location>
</feature>
<accession>A0A9P3H5J1</accession>
<reference evidence="4" key="1">
    <citation type="submission" date="2021-11" db="EMBL/GenBank/DDBJ databases">
        <authorList>
            <person name="Herlambang A."/>
            <person name="Guo Y."/>
            <person name="Takashima Y."/>
            <person name="Nishizawa T."/>
        </authorList>
    </citation>
    <scope>NUCLEOTIDE SEQUENCE</scope>
    <source>
        <strain evidence="4">E1425</strain>
    </source>
</reference>
<feature type="transmembrane region" description="Helical" evidence="2">
    <location>
        <begin position="415"/>
        <end position="436"/>
    </location>
</feature>
<protein>
    <recommendedName>
        <fullName evidence="6">Galactose oxidase</fullName>
    </recommendedName>
</protein>
<feature type="chain" id="PRO_5040108430" description="Galactose oxidase" evidence="3">
    <location>
        <begin position="29"/>
        <end position="690"/>
    </location>
</feature>
<evidence type="ECO:0000313" key="5">
    <source>
        <dbReference type="Proteomes" id="UP000827284"/>
    </source>
</evidence>
<evidence type="ECO:0008006" key="6">
    <source>
        <dbReference type="Google" id="ProtNLM"/>
    </source>
</evidence>
<dbReference type="EMBL" id="BQFW01000004">
    <property type="protein sequence ID" value="GJJ70536.1"/>
    <property type="molecule type" value="Genomic_DNA"/>
</dbReference>
<keyword evidence="3" id="KW-0732">Signal</keyword>
<organism evidence="4 5">
    <name type="scientific">Entomortierella parvispora</name>
    <dbReference type="NCBI Taxonomy" id="205924"/>
    <lineage>
        <taxon>Eukaryota</taxon>
        <taxon>Fungi</taxon>
        <taxon>Fungi incertae sedis</taxon>
        <taxon>Mucoromycota</taxon>
        <taxon>Mortierellomycotina</taxon>
        <taxon>Mortierellomycetes</taxon>
        <taxon>Mortierellales</taxon>
        <taxon>Mortierellaceae</taxon>
        <taxon>Entomortierella</taxon>
    </lineage>
</organism>
<dbReference type="Proteomes" id="UP000827284">
    <property type="component" value="Unassembled WGS sequence"/>
</dbReference>
<evidence type="ECO:0000256" key="1">
    <source>
        <dbReference type="SAM" id="MobiDB-lite"/>
    </source>
</evidence>
<dbReference type="PANTHER" id="PTHR23244">
    <property type="entry name" value="KELCH REPEAT DOMAIN"/>
    <property type="match status" value="1"/>
</dbReference>
<evidence type="ECO:0000256" key="2">
    <source>
        <dbReference type="SAM" id="Phobius"/>
    </source>
</evidence>
<dbReference type="OrthoDB" id="10251809at2759"/>
<feature type="signal peptide" evidence="3">
    <location>
        <begin position="1"/>
        <end position="28"/>
    </location>
</feature>
<feature type="region of interest" description="Disordered" evidence="1">
    <location>
        <begin position="459"/>
        <end position="523"/>
    </location>
</feature>
<comment type="caution">
    <text evidence="4">The sequence shown here is derived from an EMBL/GenBank/DDBJ whole genome shotgun (WGS) entry which is preliminary data.</text>
</comment>
<reference evidence="4" key="2">
    <citation type="journal article" date="2022" name="Microbiol. Resour. Announc.">
        <title>Whole-Genome Sequence of Entomortierella parvispora E1425, a Mucoromycotan Fungus Associated with Burkholderiaceae-Related Endosymbiotic Bacteria.</title>
        <authorList>
            <person name="Herlambang A."/>
            <person name="Guo Y."/>
            <person name="Takashima Y."/>
            <person name="Narisawa K."/>
            <person name="Ohta H."/>
            <person name="Nishizawa T."/>
        </authorList>
    </citation>
    <scope>NUCLEOTIDE SEQUENCE</scope>
    <source>
        <strain evidence="4">E1425</strain>
    </source>
</reference>
<gene>
    <name evidence="4" type="ORF">EMPS_02885</name>
</gene>
<name>A0A9P3H5J1_9FUNG</name>
<keyword evidence="5" id="KW-1185">Reference proteome</keyword>
<dbReference type="InterPro" id="IPR011043">
    <property type="entry name" value="Gal_Oxase/kelch_b-propeller"/>
</dbReference>
<dbReference type="Gene3D" id="2.120.10.80">
    <property type="entry name" value="Kelch-type beta propeller"/>
    <property type="match status" value="1"/>
</dbReference>
<keyword evidence="2" id="KW-0812">Transmembrane</keyword>
<feature type="compositionally biased region" description="Pro residues" evidence="1">
    <location>
        <begin position="673"/>
        <end position="690"/>
    </location>
</feature>
<feature type="compositionally biased region" description="Low complexity" evidence="1">
    <location>
        <begin position="43"/>
        <end position="57"/>
    </location>
</feature>
<keyword evidence="2" id="KW-0472">Membrane</keyword>
<dbReference type="InterPro" id="IPR015915">
    <property type="entry name" value="Kelch-typ_b-propeller"/>
</dbReference>
<dbReference type="Pfam" id="PF24681">
    <property type="entry name" value="Kelch_KLHDC2_KLHL20_DRC7"/>
    <property type="match status" value="1"/>
</dbReference>
<dbReference type="AlphaFoldDB" id="A0A9P3H5J1"/>